<evidence type="ECO:0000259" key="6">
    <source>
        <dbReference type="Pfam" id="PF25781"/>
    </source>
</evidence>
<dbReference type="PANTHER" id="PTHR16056:SF2">
    <property type="entry name" value="TESTIS-EXPRESSED PROTEIN 10"/>
    <property type="match status" value="1"/>
</dbReference>
<dbReference type="InterPro" id="IPR011989">
    <property type="entry name" value="ARM-like"/>
</dbReference>
<dbReference type="PANTHER" id="PTHR16056">
    <property type="entry name" value="REGULATOR OF MICROTUBULE DYNAMICS PROTEIN"/>
    <property type="match status" value="1"/>
</dbReference>
<evidence type="ECO:0000256" key="2">
    <source>
        <dbReference type="ARBA" id="ARBA00004642"/>
    </source>
</evidence>
<dbReference type="Gramene" id="rna-AYBTSS11_LOCUS759">
    <property type="protein sequence ID" value="CAJ1805766.1"/>
    <property type="gene ID" value="gene-AYBTSS11_LOCUS759"/>
</dbReference>
<keyword evidence="8" id="KW-1185">Reference proteome</keyword>
<accession>A0AA86RTX1</accession>
<dbReference type="Pfam" id="PF25781">
    <property type="entry name" value="TPR_TEX10"/>
    <property type="match status" value="1"/>
</dbReference>
<evidence type="ECO:0000259" key="5">
    <source>
        <dbReference type="Pfam" id="PF12333"/>
    </source>
</evidence>
<dbReference type="Pfam" id="PF12333">
    <property type="entry name" value="Ipi1_N"/>
    <property type="match status" value="1"/>
</dbReference>
<protein>
    <recommendedName>
        <fullName evidence="9">Pre-rRNA-processing protein Ipi1 N-terminal domain-containing protein</fullName>
    </recommendedName>
</protein>
<evidence type="ECO:0000256" key="1">
    <source>
        <dbReference type="ARBA" id="ARBA00004604"/>
    </source>
</evidence>
<sequence>MTRSKVNSKKQQGIDFKKIRRKVGRKLPPPKNTTNTEIKSKAIVLPEQSVAAEKAGLAVNKKGLTLKELLQQTSHHNPKVRRDALIGIKDLFTRHPDEQKLHKYAAVEKLRERIGDDDKVVRKSLYDLFKVVILPCCKEDNQELIVSLLMPYIFNAMTHLTVDVRMMAFDFLDLILEFYPPSFSPSYAEKIFQNYEDMLRRNQYYLQDKGKLKDALSGLVGCLSLLPWNKGGTDLHNKDDAGQRVLHAFQVDISMSSNSFSYIIKNLKDLVPALITSFLEFIPLIHSTASLEGKSFGCMTSILHSIDLIVRSIAYGTDKKSESPSSQGEPDVAIWDITISSALLKKLFPLFPLNPVDHLSARDCDRLLDLNMIITKIFFELNEWMCPPPNLLETFLEFLENALLGKFCSATQSGNAAWEEHLVQLLPFIPKFVSRGASYWTSRLLQAFTQTFRESKPGSLLKLACVSAIEDMLTYIESKLSIGTNNPEYLDLQDALLAWIEDLPLLLIQLGDRHPTCSQVVLRLQLRIGQSALLNSSLVCMYDNMQQSLQDFYGTCQDGGQMCYGPFIRLPRESQELSLCSLYYFSHLDLPILKSIACCCLSADLDSYVLFRIIEILHSAYRDGHIKVADYLSVFITLVLRFKVSPEIGSSGFKSGPLRQTLKSMTTVLCSYIAQMGDNYLVLQMIEKVIIDQLPQKPSLDNSCSLLRMLVTVDSKPTRLSEQSITTLGHHLSEYLMDAVQCIPEDDEQGTPSILSSTQHYYLLPCFFLFDRCHKVMNLVLKKMGSAISESSLLPISDKCTQHTRNCLNRVNAVTSVLLVMHKDAKLQQIMSSFKEDIDNAIHQVLSLQSSGWISMAIEERHEIKCALERLKILTR</sequence>
<proteinExistence type="inferred from homology"/>
<dbReference type="Gene3D" id="1.25.10.10">
    <property type="entry name" value="Leucine-rich Repeat Variant"/>
    <property type="match status" value="1"/>
</dbReference>
<dbReference type="InterPro" id="IPR057949">
    <property type="entry name" value="TPR_TEX10"/>
</dbReference>
<reference evidence="7" key="1">
    <citation type="submission" date="2023-10" db="EMBL/GenBank/DDBJ databases">
        <authorList>
            <person name="Domelevo Entfellner J.-B."/>
        </authorList>
    </citation>
    <scope>NUCLEOTIDE SEQUENCE</scope>
</reference>
<evidence type="ECO:0000313" key="7">
    <source>
        <dbReference type="EMBL" id="CAJ1805766.1"/>
    </source>
</evidence>
<evidence type="ECO:0000256" key="4">
    <source>
        <dbReference type="ARBA" id="ARBA00023242"/>
    </source>
</evidence>
<dbReference type="AlphaFoldDB" id="A0AA86RTX1"/>
<feature type="domain" description="TEX10-like TPR repeats" evidence="6">
    <location>
        <begin position="497"/>
        <end position="640"/>
    </location>
</feature>
<comment type="similarity">
    <text evidence="3">Belongs to the IPI1/TEX10 family.</text>
</comment>
<feature type="domain" description="Pre-rRNA-processing protein Ipi1 N-terminal" evidence="5">
    <location>
        <begin position="144"/>
        <end position="207"/>
    </location>
</feature>
<dbReference type="InterPro" id="IPR016024">
    <property type="entry name" value="ARM-type_fold"/>
</dbReference>
<gene>
    <name evidence="7" type="ORF">AYBTSS11_LOCUS759</name>
</gene>
<keyword evidence="4" id="KW-0539">Nucleus</keyword>
<dbReference type="GO" id="GO:0005634">
    <property type="term" value="C:nucleus"/>
    <property type="evidence" value="ECO:0007669"/>
    <property type="project" value="UniProtKB-SubCell"/>
</dbReference>
<evidence type="ECO:0000256" key="3">
    <source>
        <dbReference type="ARBA" id="ARBA00006427"/>
    </source>
</evidence>
<dbReference type="Proteomes" id="UP001189624">
    <property type="component" value="Chromosome 1"/>
</dbReference>
<evidence type="ECO:0008006" key="9">
    <source>
        <dbReference type="Google" id="ProtNLM"/>
    </source>
</evidence>
<evidence type="ECO:0000313" key="8">
    <source>
        <dbReference type="Proteomes" id="UP001189624"/>
    </source>
</evidence>
<dbReference type="SUPFAM" id="SSF48371">
    <property type="entry name" value="ARM repeat"/>
    <property type="match status" value="1"/>
</dbReference>
<dbReference type="EMBL" id="OY731398">
    <property type="protein sequence ID" value="CAJ1805766.1"/>
    <property type="molecule type" value="Genomic_DNA"/>
</dbReference>
<dbReference type="InterPro" id="IPR024679">
    <property type="entry name" value="Ipi1_N"/>
</dbReference>
<dbReference type="FunFam" id="1.25.10.10:FF:000348">
    <property type="entry name" value="uncharacterized protein LOC106763108 isoform X2"/>
    <property type="match status" value="1"/>
</dbReference>
<comment type="subcellular location">
    <subcellularLocation>
        <location evidence="1">Nucleus</location>
        <location evidence="1">Nucleolus</location>
    </subcellularLocation>
    <subcellularLocation>
        <location evidence="2">Nucleus</location>
        <location evidence="2">Nucleoplasm</location>
    </subcellularLocation>
</comment>
<organism evidence="7 8">
    <name type="scientific">Sphenostylis stenocarpa</name>
    <dbReference type="NCBI Taxonomy" id="92480"/>
    <lineage>
        <taxon>Eukaryota</taxon>
        <taxon>Viridiplantae</taxon>
        <taxon>Streptophyta</taxon>
        <taxon>Embryophyta</taxon>
        <taxon>Tracheophyta</taxon>
        <taxon>Spermatophyta</taxon>
        <taxon>Magnoliopsida</taxon>
        <taxon>eudicotyledons</taxon>
        <taxon>Gunneridae</taxon>
        <taxon>Pentapetalae</taxon>
        <taxon>rosids</taxon>
        <taxon>fabids</taxon>
        <taxon>Fabales</taxon>
        <taxon>Fabaceae</taxon>
        <taxon>Papilionoideae</taxon>
        <taxon>50 kb inversion clade</taxon>
        <taxon>NPAAA clade</taxon>
        <taxon>indigoferoid/millettioid clade</taxon>
        <taxon>Phaseoleae</taxon>
        <taxon>Sphenostylis</taxon>
    </lineage>
</organism>
<name>A0AA86RTX1_9FABA</name>